<gene>
    <name evidence="2" type="ORF">CLODIP_2_CD14628</name>
</gene>
<dbReference type="Proteomes" id="UP000494165">
    <property type="component" value="Unassembled WGS sequence"/>
</dbReference>
<dbReference type="Pfam" id="PF00653">
    <property type="entry name" value="BIR"/>
    <property type="match status" value="1"/>
</dbReference>
<dbReference type="SMART" id="SM00238">
    <property type="entry name" value="BIR"/>
    <property type="match status" value="1"/>
</dbReference>
<feature type="region of interest" description="Disordered" evidence="1">
    <location>
        <begin position="232"/>
        <end position="259"/>
    </location>
</feature>
<dbReference type="InterPro" id="IPR050784">
    <property type="entry name" value="IAP"/>
</dbReference>
<organism evidence="2 3">
    <name type="scientific">Cloeon dipterum</name>
    <dbReference type="NCBI Taxonomy" id="197152"/>
    <lineage>
        <taxon>Eukaryota</taxon>
        <taxon>Metazoa</taxon>
        <taxon>Ecdysozoa</taxon>
        <taxon>Arthropoda</taxon>
        <taxon>Hexapoda</taxon>
        <taxon>Insecta</taxon>
        <taxon>Pterygota</taxon>
        <taxon>Palaeoptera</taxon>
        <taxon>Ephemeroptera</taxon>
        <taxon>Pisciforma</taxon>
        <taxon>Baetidae</taxon>
        <taxon>Cloeon</taxon>
    </lineage>
</organism>
<keyword evidence="3" id="KW-1185">Reference proteome</keyword>
<name>A0A8S1E3S8_9INSE</name>
<dbReference type="SUPFAM" id="SSF57924">
    <property type="entry name" value="Inhibitor of apoptosis (IAP) repeat"/>
    <property type="match status" value="1"/>
</dbReference>
<dbReference type="GO" id="GO:0005737">
    <property type="term" value="C:cytoplasm"/>
    <property type="evidence" value="ECO:0007669"/>
    <property type="project" value="TreeGrafter"/>
</dbReference>
<dbReference type="PANTHER" id="PTHR10044:SF139">
    <property type="entry name" value="DEATH-ASSOCIATED INHIBITOR OF APOPTOSIS 2"/>
    <property type="match status" value="1"/>
</dbReference>
<dbReference type="CDD" id="cd00022">
    <property type="entry name" value="BIR"/>
    <property type="match status" value="1"/>
</dbReference>
<evidence type="ECO:0000313" key="3">
    <source>
        <dbReference type="Proteomes" id="UP000494165"/>
    </source>
</evidence>
<dbReference type="OrthoDB" id="2196114at2759"/>
<evidence type="ECO:0000313" key="2">
    <source>
        <dbReference type="EMBL" id="CAB3387116.1"/>
    </source>
</evidence>
<evidence type="ECO:0000256" key="1">
    <source>
        <dbReference type="SAM" id="MobiDB-lite"/>
    </source>
</evidence>
<dbReference type="PROSITE" id="PS50143">
    <property type="entry name" value="BIR_REPEAT_2"/>
    <property type="match status" value="1"/>
</dbReference>
<protein>
    <submittedName>
        <fullName evidence="2">Uncharacterized protein</fullName>
    </submittedName>
</protein>
<dbReference type="EMBL" id="CADEPI010000539">
    <property type="protein sequence ID" value="CAB3387116.1"/>
    <property type="molecule type" value="Genomic_DNA"/>
</dbReference>
<reference evidence="2 3" key="1">
    <citation type="submission" date="2020-04" db="EMBL/GenBank/DDBJ databases">
        <authorList>
            <person name="Alioto T."/>
            <person name="Alioto T."/>
            <person name="Gomez Garrido J."/>
        </authorList>
    </citation>
    <scope>NUCLEOTIDE SEQUENCE [LARGE SCALE GENOMIC DNA]</scope>
</reference>
<dbReference type="AlphaFoldDB" id="A0A8S1E3S8"/>
<feature type="compositionally biased region" description="Polar residues" evidence="1">
    <location>
        <begin position="244"/>
        <end position="259"/>
    </location>
</feature>
<accession>A0A8S1E3S8</accession>
<sequence length="259" mass="29579">MNHHIISSQYFIILSVNLAKKSNANMSSLGAVDYSQNVPVANLKPTLEMHRLFTFPLRLFRGQKFDLLRMLAKESFYFDHECGFLRSIFCEMTISAVELAEILSHDIKDAEKIISDRLLQSNCDISRNVPMGNVDGMMNYKFEAHRLFSLLKNVDYFPDLNIYELAKSGFYYFGKEDKVRCDFCNLGLHQWKEQEKPDEEHLRWNPKCPFMLKDINVTANNIPIGSEQIDSVKTDGAAGGQDDIPQQASSSNAGISTCW</sequence>
<proteinExistence type="predicted"/>
<dbReference type="PANTHER" id="PTHR10044">
    <property type="entry name" value="INHIBITOR OF APOPTOSIS"/>
    <property type="match status" value="1"/>
</dbReference>
<dbReference type="GO" id="GO:0005634">
    <property type="term" value="C:nucleus"/>
    <property type="evidence" value="ECO:0007669"/>
    <property type="project" value="TreeGrafter"/>
</dbReference>
<dbReference type="Gene3D" id="1.10.1170.10">
    <property type="entry name" value="Inhibitor Of Apoptosis Protein (2mihbC-IAP-1), Chain A"/>
    <property type="match status" value="1"/>
</dbReference>
<dbReference type="InterPro" id="IPR001370">
    <property type="entry name" value="BIR_rpt"/>
</dbReference>
<comment type="caution">
    <text evidence="2">The sequence shown here is derived from an EMBL/GenBank/DDBJ whole genome shotgun (WGS) entry which is preliminary data.</text>
</comment>